<feature type="chain" id="PRO_5007855744" evidence="2">
    <location>
        <begin position="22"/>
        <end position="278"/>
    </location>
</feature>
<dbReference type="InParanoid" id="A0A165BU16"/>
<gene>
    <name evidence="3" type="ORF">EXIGLDRAFT_755696</name>
</gene>
<feature type="region of interest" description="Disordered" evidence="1">
    <location>
        <begin position="231"/>
        <end position="278"/>
    </location>
</feature>
<feature type="compositionally biased region" description="Low complexity" evidence="1">
    <location>
        <begin position="92"/>
        <end position="144"/>
    </location>
</feature>
<evidence type="ECO:0000256" key="1">
    <source>
        <dbReference type="SAM" id="MobiDB-lite"/>
    </source>
</evidence>
<dbReference type="AlphaFoldDB" id="A0A165BU16"/>
<evidence type="ECO:0000313" key="4">
    <source>
        <dbReference type="Proteomes" id="UP000077266"/>
    </source>
</evidence>
<feature type="region of interest" description="Disordered" evidence="1">
    <location>
        <begin position="36"/>
        <end position="173"/>
    </location>
</feature>
<dbReference type="EMBL" id="KV426406">
    <property type="protein sequence ID" value="KZV81240.1"/>
    <property type="molecule type" value="Genomic_DNA"/>
</dbReference>
<proteinExistence type="predicted"/>
<feature type="signal peptide" evidence="2">
    <location>
        <begin position="1"/>
        <end position="21"/>
    </location>
</feature>
<name>A0A165BU16_EXIGL</name>
<keyword evidence="2" id="KW-0732">Signal</keyword>
<feature type="compositionally biased region" description="Basic and acidic residues" evidence="1">
    <location>
        <begin position="76"/>
        <end position="91"/>
    </location>
</feature>
<organism evidence="3 4">
    <name type="scientific">Exidia glandulosa HHB12029</name>
    <dbReference type="NCBI Taxonomy" id="1314781"/>
    <lineage>
        <taxon>Eukaryota</taxon>
        <taxon>Fungi</taxon>
        <taxon>Dikarya</taxon>
        <taxon>Basidiomycota</taxon>
        <taxon>Agaricomycotina</taxon>
        <taxon>Agaricomycetes</taxon>
        <taxon>Auriculariales</taxon>
        <taxon>Exidiaceae</taxon>
        <taxon>Exidia</taxon>
    </lineage>
</organism>
<keyword evidence="4" id="KW-1185">Reference proteome</keyword>
<reference evidence="3 4" key="1">
    <citation type="journal article" date="2016" name="Mol. Biol. Evol.">
        <title>Comparative Genomics of Early-Diverging Mushroom-Forming Fungi Provides Insights into the Origins of Lignocellulose Decay Capabilities.</title>
        <authorList>
            <person name="Nagy L.G."/>
            <person name="Riley R."/>
            <person name="Tritt A."/>
            <person name="Adam C."/>
            <person name="Daum C."/>
            <person name="Floudas D."/>
            <person name="Sun H."/>
            <person name="Yadav J.S."/>
            <person name="Pangilinan J."/>
            <person name="Larsson K.H."/>
            <person name="Matsuura K."/>
            <person name="Barry K."/>
            <person name="Labutti K."/>
            <person name="Kuo R."/>
            <person name="Ohm R.A."/>
            <person name="Bhattacharya S.S."/>
            <person name="Shirouzu T."/>
            <person name="Yoshinaga Y."/>
            <person name="Martin F.M."/>
            <person name="Grigoriev I.V."/>
            <person name="Hibbett D.S."/>
        </authorList>
    </citation>
    <scope>NUCLEOTIDE SEQUENCE [LARGE SCALE GENOMIC DNA]</scope>
    <source>
        <strain evidence="3 4">HHB12029</strain>
    </source>
</reference>
<accession>A0A165BU16</accession>
<evidence type="ECO:0000313" key="3">
    <source>
        <dbReference type="EMBL" id="KZV81240.1"/>
    </source>
</evidence>
<feature type="compositionally biased region" description="Basic residues" evidence="1">
    <location>
        <begin position="64"/>
        <end position="75"/>
    </location>
</feature>
<sequence length="278" mass="28808">MQRLGLLFFFSTLFLAVFIQAVPLDGESETTLVRRKGLRIGGGGRPASRPPSRPPIVIKPKPTIIKKPHPTIIKKPHSETTIKKSTTHTESHSSTTPPSSQSATTPPSSQTHTTTSAPAASHTTTPPGGTLTGTGSASHSATRTSDPEATDTDLPNLPSVPTKTKKGLHWPTGASGEPLVQGGGLWRNLPGVSLSFDPSGAGWCRKIKVNIGAPGTGGIYGGGYGGGYGDTSGYPSDGSMGYKARAKRSKAGKKVRKGKGKGKGKKSKKTPKADRAAL</sequence>
<dbReference type="Proteomes" id="UP000077266">
    <property type="component" value="Unassembled WGS sequence"/>
</dbReference>
<protein>
    <submittedName>
        <fullName evidence="3">Uncharacterized protein</fullName>
    </submittedName>
</protein>
<evidence type="ECO:0000256" key="2">
    <source>
        <dbReference type="SAM" id="SignalP"/>
    </source>
</evidence>
<feature type="compositionally biased region" description="Basic residues" evidence="1">
    <location>
        <begin position="244"/>
        <end position="270"/>
    </location>
</feature>